<evidence type="ECO:0000256" key="10">
    <source>
        <dbReference type="SAM" id="Phobius"/>
    </source>
</evidence>
<dbReference type="GO" id="GO:0019829">
    <property type="term" value="F:ATPase-coupled monoatomic cation transmembrane transporter activity"/>
    <property type="evidence" value="ECO:0007669"/>
    <property type="project" value="UniProtKB-ARBA"/>
</dbReference>
<comment type="subcellular location">
    <subcellularLocation>
        <location evidence="1">Cell membrane</location>
        <topology evidence="1">Multi-pass membrane protein</topology>
    </subcellularLocation>
</comment>
<dbReference type="EMBL" id="BARS01021699">
    <property type="protein sequence ID" value="GAG06604.1"/>
    <property type="molecule type" value="Genomic_DNA"/>
</dbReference>
<dbReference type="Gene3D" id="1.20.1110.10">
    <property type="entry name" value="Calcium-transporting ATPase, transmembrane domain"/>
    <property type="match status" value="1"/>
</dbReference>
<dbReference type="GO" id="GO:0046872">
    <property type="term" value="F:metal ion binding"/>
    <property type="evidence" value="ECO:0007669"/>
    <property type="project" value="UniProtKB-KW"/>
</dbReference>
<organism evidence="13">
    <name type="scientific">marine sediment metagenome</name>
    <dbReference type="NCBI Taxonomy" id="412755"/>
    <lineage>
        <taxon>unclassified sequences</taxon>
        <taxon>metagenomes</taxon>
        <taxon>ecological metagenomes</taxon>
    </lineage>
</organism>
<dbReference type="GO" id="GO:0046873">
    <property type="term" value="F:metal ion transmembrane transporter activity"/>
    <property type="evidence" value="ECO:0007669"/>
    <property type="project" value="UniProtKB-ARBA"/>
</dbReference>
<dbReference type="Gene3D" id="2.70.150.10">
    <property type="entry name" value="Calcium-transporting ATPase, cytoplasmic transduction domain A"/>
    <property type="match status" value="1"/>
</dbReference>
<evidence type="ECO:0000256" key="2">
    <source>
        <dbReference type="ARBA" id="ARBA00022475"/>
    </source>
</evidence>
<evidence type="ECO:0000259" key="11">
    <source>
        <dbReference type="Pfam" id="PF00122"/>
    </source>
</evidence>
<protein>
    <recommendedName>
        <fullName evidence="14">Cation-transporting P-type ATPase N-terminal domain-containing protein</fullName>
    </recommendedName>
</protein>
<feature type="domain" description="P-type ATPase A" evidence="11">
    <location>
        <begin position="76"/>
        <end position="190"/>
    </location>
</feature>
<feature type="transmembrane region" description="Helical" evidence="10">
    <location>
        <begin position="43"/>
        <end position="62"/>
    </location>
</feature>
<dbReference type="AlphaFoldDB" id="X0ULC6"/>
<dbReference type="InterPro" id="IPR059000">
    <property type="entry name" value="ATPase_P-type_domA"/>
</dbReference>
<keyword evidence="2" id="KW-1003">Cell membrane</keyword>
<keyword evidence="5" id="KW-0547">Nucleotide-binding</keyword>
<evidence type="ECO:0000259" key="12">
    <source>
        <dbReference type="Pfam" id="PF00690"/>
    </source>
</evidence>
<comment type="caution">
    <text evidence="13">The sequence shown here is derived from an EMBL/GenBank/DDBJ whole genome shotgun (WGS) entry which is preliminary data.</text>
</comment>
<dbReference type="Pfam" id="PF00122">
    <property type="entry name" value="E1-E2_ATPase"/>
    <property type="match status" value="1"/>
</dbReference>
<dbReference type="GO" id="GO:0005886">
    <property type="term" value="C:plasma membrane"/>
    <property type="evidence" value="ECO:0007669"/>
    <property type="project" value="UniProtKB-SubCell"/>
</dbReference>
<dbReference type="Pfam" id="PF00690">
    <property type="entry name" value="Cation_ATPase_N"/>
    <property type="match status" value="1"/>
</dbReference>
<keyword evidence="7" id="KW-1278">Translocase</keyword>
<gene>
    <name evidence="13" type="ORF">S01H1_34808</name>
</gene>
<evidence type="ECO:0000256" key="8">
    <source>
        <dbReference type="ARBA" id="ARBA00022989"/>
    </source>
</evidence>
<name>X0ULC6_9ZZZZ</name>
<dbReference type="GO" id="GO:0016887">
    <property type="term" value="F:ATP hydrolysis activity"/>
    <property type="evidence" value="ECO:0007669"/>
    <property type="project" value="InterPro"/>
</dbReference>
<feature type="non-terminal residue" evidence="13">
    <location>
        <position position="271"/>
    </location>
</feature>
<keyword evidence="9 10" id="KW-0472">Membrane</keyword>
<keyword evidence="8 10" id="KW-1133">Transmembrane helix</keyword>
<evidence type="ECO:0000256" key="1">
    <source>
        <dbReference type="ARBA" id="ARBA00004651"/>
    </source>
</evidence>
<dbReference type="InterPro" id="IPR004014">
    <property type="entry name" value="ATPase_P-typ_cation-transptr_N"/>
</dbReference>
<evidence type="ECO:0000256" key="3">
    <source>
        <dbReference type="ARBA" id="ARBA00022692"/>
    </source>
</evidence>
<feature type="transmembrane region" description="Helical" evidence="10">
    <location>
        <begin position="16"/>
        <end position="37"/>
    </location>
</feature>
<feature type="non-terminal residue" evidence="13">
    <location>
        <position position="1"/>
    </location>
</feature>
<keyword evidence="3 10" id="KW-0812">Transmembrane</keyword>
<dbReference type="NCBIfam" id="TIGR01494">
    <property type="entry name" value="ATPase_P-type"/>
    <property type="match status" value="1"/>
</dbReference>
<keyword evidence="6" id="KW-0067">ATP-binding</keyword>
<evidence type="ECO:0000256" key="9">
    <source>
        <dbReference type="ARBA" id="ARBA00023136"/>
    </source>
</evidence>
<dbReference type="InterPro" id="IPR023298">
    <property type="entry name" value="ATPase_P-typ_TM_dom_sf"/>
</dbReference>
<evidence type="ECO:0000256" key="5">
    <source>
        <dbReference type="ARBA" id="ARBA00022741"/>
    </source>
</evidence>
<evidence type="ECO:0000313" key="13">
    <source>
        <dbReference type="EMBL" id="GAG06604.1"/>
    </source>
</evidence>
<evidence type="ECO:0000256" key="4">
    <source>
        <dbReference type="ARBA" id="ARBA00022723"/>
    </source>
</evidence>
<reference evidence="13" key="1">
    <citation type="journal article" date="2014" name="Front. Microbiol.">
        <title>High frequency of phylogenetically diverse reductive dehalogenase-homologous genes in deep subseafloor sedimentary metagenomes.</title>
        <authorList>
            <person name="Kawai M."/>
            <person name="Futagami T."/>
            <person name="Toyoda A."/>
            <person name="Takaki Y."/>
            <person name="Nishi S."/>
            <person name="Hori S."/>
            <person name="Arai W."/>
            <person name="Tsubouchi T."/>
            <person name="Morono Y."/>
            <person name="Uchiyama I."/>
            <person name="Ito T."/>
            <person name="Fujiyama A."/>
            <person name="Inagaki F."/>
            <person name="Takami H."/>
        </authorList>
    </citation>
    <scope>NUCLEOTIDE SEQUENCE</scope>
    <source>
        <strain evidence="13">Expedition CK06-06</strain>
    </source>
</reference>
<evidence type="ECO:0000256" key="7">
    <source>
        <dbReference type="ARBA" id="ARBA00022967"/>
    </source>
</evidence>
<dbReference type="InterPro" id="IPR008250">
    <property type="entry name" value="ATPase_P-typ_transduc_dom_A_sf"/>
</dbReference>
<dbReference type="SUPFAM" id="SSF81665">
    <property type="entry name" value="Calcium ATPase, transmembrane domain M"/>
    <property type="match status" value="1"/>
</dbReference>
<evidence type="ECO:0000256" key="6">
    <source>
        <dbReference type="ARBA" id="ARBA00022840"/>
    </source>
</evidence>
<dbReference type="FunFam" id="2.70.150.10:FF:000016">
    <property type="entry name" value="Calcium-transporting P-type ATPase putative"/>
    <property type="match status" value="1"/>
</dbReference>
<dbReference type="GO" id="GO:0098662">
    <property type="term" value="P:inorganic cation transmembrane transport"/>
    <property type="evidence" value="ECO:0007669"/>
    <property type="project" value="UniProtKB-ARBA"/>
</dbReference>
<dbReference type="SUPFAM" id="SSF81653">
    <property type="entry name" value="Calcium ATPase, transduction domain A"/>
    <property type="match status" value="1"/>
</dbReference>
<keyword evidence="4" id="KW-0479">Metal-binding</keyword>
<feature type="transmembrane region" description="Helical" evidence="10">
    <location>
        <begin position="242"/>
        <end position="265"/>
    </location>
</feature>
<dbReference type="InterPro" id="IPR001757">
    <property type="entry name" value="P_typ_ATPase"/>
</dbReference>
<feature type="domain" description="Cation-transporting P-type ATPase N-terminal" evidence="12">
    <location>
        <begin position="2"/>
        <end position="28"/>
    </location>
</feature>
<feature type="transmembrane region" description="Helical" evidence="10">
    <location>
        <begin position="210"/>
        <end position="230"/>
    </location>
</feature>
<sequence length="271" mass="29052">KGISPLQIFFRQFKDIFVIMLLIAMTLSIVLAFTSTSGEIGEFIDAATIGAIVFLNAIVGFVQEYRSEKAMEAMKKMTAPKARVLRDGTEQFIPSRNVVPGDLVLLEAGDRIPADARLLEVVALKTDEAILTGESTSVAKLDAILDKKTAVADRKNSVFMATHVTYGRGKAMITSTGMGTEFGKVAEMVQSVESVDTPLKVKLTKFAKKMGMIIVFVTAVIFILELIRGISELAQIIDAFKVAVALAVSAVPEGLPAVVTVSLALGARELA</sequence>
<proteinExistence type="predicted"/>
<dbReference type="GO" id="GO:0015662">
    <property type="term" value="F:P-type ion transporter activity"/>
    <property type="evidence" value="ECO:0007669"/>
    <property type="project" value="UniProtKB-ARBA"/>
</dbReference>
<accession>X0ULC6</accession>
<dbReference type="PANTHER" id="PTHR42861">
    <property type="entry name" value="CALCIUM-TRANSPORTING ATPASE"/>
    <property type="match status" value="1"/>
</dbReference>
<dbReference type="GO" id="GO:0005524">
    <property type="term" value="F:ATP binding"/>
    <property type="evidence" value="ECO:0007669"/>
    <property type="project" value="UniProtKB-KW"/>
</dbReference>
<evidence type="ECO:0008006" key="14">
    <source>
        <dbReference type="Google" id="ProtNLM"/>
    </source>
</evidence>